<comment type="caution">
    <text evidence="2">The sequence shown here is derived from an EMBL/GenBank/DDBJ whole genome shotgun (WGS) entry which is preliminary data.</text>
</comment>
<reference evidence="2" key="1">
    <citation type="submission" date="2016-03" db="EMBL/GenBank/DDBJ databases">
        <title>Mechanisms controlling the formation of the plant cell surface in tip-growing cells are functionally conserved among land plants.</title>
        <authorList>
            <person name="Honkanen S."/>
            <person name="Jones V.A."/>
            <person name="Morieri G."/>
            <person name="Champion C."/>
            <person name="Hetherington A.J."/>
            <person name="Kelly S."/>
            <person name="Saint-Marcoux D."/>
            <person name="Proust H."/>
            <person name="Prescott H."/>
            <person name="Dolan L."/>
        </authorList>
    </citation>
    <scope>NUCLEOTIDE SEQUENCE [LARGE SCALE GENOMIC DNA]</scope>
    <source>
        <tissue evidence="2">Whole gametophyte</tissue>
    </source>
</reference>
<evidence type="ECO:0000313" key="2">
    <source>
        <dbReference type="EMBL" id="OAE35322.1"/>
    </source>
</evidence>
<dbReference type="EMBL" id="LVLJ01000189">
    <property type="protein sequence ID" value="OAE35322.1"/>
    <property type="molecule type" value="Genomic_DNA"/>
</dbReference>
<accession>A0A176WSR6</accession>
<evidence type="ECO:0000256" key="1">
    <source>
        <dbReference type="SAM" id="MobiDB-lite"/>
    </source>
</evidence>
<keyword evidence="3" id="KW-1185">Reference proteome</keyword>
<name>A0A176WSR6_MARPO</name>
<feature type="region of interest" description="Disordered" evidence="1">
    <location>
        <begin position="1"/>
        <end position="23"/>
    </location>
</feature>
<gene>
    <name evidence="2" type="ORF">AXG93_4491s1020</name>
</gene>
<organism evidence="2 3">
    <name type="scientific">Marchantia polymorpha subsp. ruderalis</name>
    <dbReference type="NCBI Taxonomy" id="1480154"/>
    <lineage>
        <taxon>Eukaryota</taxon>
        <taxon>Viridiplantae</taxon>
        <taxon>Streptophyta</taxon>
        <taxon>Embryophyta</taxon>
        <taxon>Marchantiophyta</taxon>
        <taxon>Marchantiopsida</taxon>
        <taxon>Marchantiidae</taxon>
        <taxon>Marchantiales</taxon>
        <taxon>Marchantiaceae</taxon>
        <taxon>Marchantia</taxon>
    </lineage>
</organism>
<protein>
    <submittedName>
        <fullName evidence="2">Uncharacterized protein</fullName>
    </submittedName>
</protein>
<sequence length="134" mass="14337">MSLDLAGISSRARNPSFQHPSDIAERPVQQVACRMPNVSGGQQNAGYLRPVFDLTRSQSVSQSGSRAGQFCFPSYDADGSLSFCCKGGSAFWDCESAQSYASSATGRPRNCPRESPTSASASIPIFECVWRVAS</sequence>
<evidence type="ECO:0000313" key="3">
    <source>
        <dbReference type="Proteomes" id="UP000077202"/>
    </source>
</evidence>
<dbReference type="AlphaFoldDB" id="A0A176WSR6"/>
<dbReference type="Proteomes" id="UP000077202">
    <property type="component" value="Unassembled WGS sequence"/>
</dbReference>
<proteinExistence type="predicted"/>